<keyword evidence="5" id="KW-1133">Transmembrane helix</keyword>
<evidence type="ECO:0000256" key="5">
    <source>
        <dbReference type="SAM" id="Phobius"/>
    </source>
</evidence>
<dbReference type="Gene3D" id="2.40.30.170">
    <property type="match status" value="1"/>
</dbReference>
<feature type="domain" description="CzcB-like barrel-sandwich hybrid" evidence="8">
    <location>
        <begin position="108"/>
        <end position="252"/>
    </location>
</feature>
<dbReference type="Pfam" id="PF25975">
    <property type="entry name" value="CzcB_C"/>
    <property type="match status" value="1"/>
</dbReference>
<dbReference type="Pfam" id="PF25954">
    <property type="entry name" value="Beta-barrel_RND_2"/>
    <property type="match status" value="1"/>
</dbReference>
<evidence type="ECO:0000259" key="8">
    <source>
        <dbReference type="Pfam" id="PF25973"/>
    </source>
</evidence>
<evidence type="ECO:0000256" key="2">
    <source>
        <dbReference type="ARBA" id="ARBA00022448"/>
    </source>
</evidence>
<keyword evidence="5" id="KW-0472">Membrane</keyword>
<feature type="region of interest" description="Disordered" evidence="4">
    <location>
        <begin position="30"/>
        <end position="64"/>
    </location>
</feature>
<dbReference type="InterPro" id="IPR058647">
    <property type="entry name" value="BSH_CzcB-like"/>
</dbReference>
<sequence length="409" mass="43755">MNKQQKIIIISIVALTALLAWVVLKPVQPSDTATTTTPHEAASEHAHDHSYDHSYDHAQAGDTHDDEDVVTLSDAQAASAGIVLDMVKPAHIFTMLTLPGEIRFNQDRTAHIVPRVDGIVEAVTVDLGQQVKKGQVLAVLASTGVSELRSDALAAQKRLSMAKTIYAREKELWEDKISAEQDYLQAQQDLQEAEIAAQNTTQKLHALGAGTSAKGGLNRYELRAPFDGMIVERHLSLGESVQANANVMTLADLSSVWAEIVVSAKDLGTVKVGSSVTVKASAFESQSSGVVSYVGSLLGEQTRTATARVTLPNPDLAWRPGLFVNVEIVAGEANVPMAVTTEALQTVEDREVVFVQTAEGFRAMPVKTGRSDGKMVEIVEGLQAGAAYVTKGSFTLKSELGKSAAEHTH</sequence>
<evidence type="ECO:0000256" key="3">
    <source>
        <dbReference type="SAM" id="Coils"/>
    </source>
</evidence>
<feature type="domain" description="CzcB-like C-terminal circularly permuted SH3-like" evidence="9">
    <location>
        <begin position="338"/>
        <end position="397"/>
    </location>
</feature>
<dbReference type="InterPro" id="IPR058648">
    <property type="entry name" value="HH_CzcB-like"/>
</dbReference>
<feature type="coiled-coil region" evidence="3">
    <location>
        <begin position="176"/>
        <end position="203"/>
    </location>
</feature>
<evidence type="ECO:0000259" key="6">
    <source>
        <dbReference type="Pfam" id="PF25893"/>
    </source>
</evidence>
<dbReference type="PANTHER" id="PTHR30097">
    <property type="entry name" value="CATION EFFLUX SYSTEM PROTEIN CUSB"/>
    <property type="match status" value="1"/>
</dbReference>
<dbReference type="Pfam" id="PF25973">
    <property type="entry name" value="BSH_CzcB"/>
    <property type="match status" value="1"/>
</dbReference>
<feature type="compositionally biased region" description="Basic and acidic residues" evidence="4">
    <location>
        <begin position="41"/>
        <end position="56"/>
    </location>
</feature>
<gene>
    <name evidence="10" type="ORF">ACIKP9_10920</name>
</gene>
<evidence type="ECO:0000259" key="9">
    <source>
        <dbReference type="Pfam" id="PF25975"/>
    </source>
</evidence>
<comment type="similarity">
    <text evidence="1">Belongs to the membrane fusion protein (MFP) (TC 8.A.1) family.</text>
</comment>
<dbReference type="Pfam" id="PF25893">
    <property type="entry name" value="HH_CzcB"/>
    <property type="match status" value="1"/>
</dbReference>
<comment type="caution">
    <text evidence="10">The sequence shown here is derived from an EMBL/GenBank/DDBJ whole genome shotgun (WGS) entry which is preliminary data.</text>
</comment>
<evidence type="ECO:0000313" key="10">
    <source>
        <dbReference type="EMBL" id="MFJ5446740.1"/>
    </source>
</evidence>
<dbReference type="RefSeq" id="WP_400882623.1">
    <property type="nucleotide sequence ID" value="NZ_JBIWXY010000002.1"/>
</dbReference>
<feature type="domain" description="CzcB-like alpha-helical hairpin" evidence="6">
    <location>
        <begin position="147"/>
        <end position="206"/>
    </location>
</feature>
<dbReference type="Gene3D" id="1.10.287.470">
    <property type="entry name" value="Helix hairpin bin"/>
    <property type="match status" value="1"/>
</dbReference>
<organism evidence="10 11">
    <name type="scientific">Methylobacillus methanolivorans</name>
    <dbReference type="NCBI Taxonomy" id="1848927"/>
    <lineage>
        <taxon>Bacteria</taxon>
        <taxon>Pseudomonadati</taxon>
        <taxon>Pseudomonadota</taxon>
        <taxon>Betaproteobacteria</taxon>
        <taxon>Nitrosomonadales</taxon>
        <taxon>Methylophilaceae</taxon>
        <taxon>Methylobacillus</taxon>
    </lineage>
</organism>
<dbReference type="EMBL" id="JBIWXY010000002">
    <property type="protein sequence ID" value="MFJ5446740.1"/>
    <property type="molecule type" value="Genomic_DNA"/>
</dbReference>
<proteinExistence type="inferred from homology"/>
<evidence type="ECO:0000256" key="4">
    <source>
        <dbReference type="SAM" id="MobiDB-lite"/>
    </source>
</evidence>
<dbReference type="PANTHER" id="PTHR30097:SF4">
    <property type="entry name" value="SLR6042 PROTEIN"/>
    <property type="match status" value="1"/>
</dbReference>
<keyword evidence="5" id="KW-0812">Transmembrane</keyword>
<accession>A0ABW8GMZ2</accession>
<dbReference type="InterPro" id="IPR051909">
    <property type="entry name" value="MFP_Cation_Efflux"/>
</dbReference>
<dbReference type="NCBIfam" id="TIGR01730">
    <property type="entry name" value="RND_mfp"/>
    <property type="match status" value="1"/>
</dbReference>
<reference evidence="10 11" key="1">
    <citation type="submission" date="2024-11" db="EMBL/GenBank/DDBJ databases">
        <authorList>
            <person name="Kaparullina E.N."/>
            <person name="Delegan Y.A."/>
            <person name="Doronina N.V."/>
        </authorList>
    </citation>
    <scope>NUCLEOTIDE SEQUENCE [LARGE SCALE GENOMIC DNA]</scope>
    <source>
        <strain evidence="10 11">7sh_L</strain>
    </source>
</reference>
<dbReference type="InterPro" id="IPR058649">
    <property type="entry name" value="CzcB_C"/>
</dbReference>
<feature type="transmembrane region" description="Helical" evidence="5">
    <location>
        <begin position="7"/>
        <end position="24"/>
    </location>
</feature>
<dbReference type="InterPro" id="IPR058792">
    <property type="entry name" value="Beta-barrel_RND_2"/>
</dbReference>
<protein>
    <submittedName>
        <fullName evidence="10">Efflux RND transporter periplasmic adaptor subunit</fullName>
    </submittedName>
</protein>
<name>A0ABW8GMZ2_9PROT</name>
<dbReference type="Gene3D" id="2.40.50.100">
    <property type="match status" value="1"/>
</dbReference>
<dbReference type="Gene3D" id="2.40.420.20">
    <property type="match status" value="1"/>
</dbReference>
<dbReference type="InterPro" id="IPR006143">
    <property type="entry name" value="RND_pump_MFP"/>
</dbReference>
<dbReference type="Proteomes" id="UP001617669">
    <property type="component" value="Unassembled WGS sequence"/>
</dbReference>
<feature type="domain" description="CusB-like beta-barrel" evidence="7">
    <location>
        <begin position="255"/>
        <end position="330"/>
    </location>
</feature>
<dbReference type="SUPFAM" id="SSF111369">
    <property type="entry name" value="HlyD-like secretion proteins"/>
    <property type="match status" value="1"/>
</dbReference>
<evidence type="ECO:0000259" key="7">
    <source>
        <dbReference type="Pfam" id="PF25954"/>
    </source>
</evidence>
<evidence type="ECO:0000313" key="11">
    <source>
        <dbReference type="Proteomes" id="UP001617669"/>
    </source>
</evidence>
<keyword evidence="2" id="KW-0813">Transport</keyword>
<keyword evidence="3" id="KW-0175">Coiled coil</keyword>
<keyword evidence="11" id="KW-1185">Reference proteome</keyword>
<evidence type="ECO:0000256" key="1">
    <source>
        <dbReference type="ARBA" id="ARBA00009477"/>
    </source>
</evidence>